<gene>
    <name evidence="6" type="ORF">IPO85_19945</name>
</gene>
<feature type="transmembrane region" description="Helical" evidence="5">
    <location>
        <begin position="393"/>
        <end position="413"/>
    </location>
</feature>
<dbReference type="Pfam" id="PF13181">
    <property type="entry name" value="TPR_8"/>
    <property type="match status" value="1"/>
</dbReference>
<evidence type="ECO:0000256" key="3">
    <source>
        <dbReference type="PROSITE-ProRule" id="PRU00339"/>
    </source>
</evidence>
<accession>A0A9D7XJK0</accession>
<evidence type="ECO:0000313" key="7">
    <source>
        <dbReference type="Proteomes" id="UP000808349"/>
    </source>
</evidence>
<evidence type="ECO:0000256" key="5">
    <source>
        <dbReference type="SAM" id="Phobius"/>
    </source>
</evidence>
<dbReference type="Proteomes" id="UP000808349">
    <property type="component" value="Unassembled WGS sequence"/>
</dbReference>
<feature type="transmembrane region" description="Helical" evidence="5">
    <location>
        <begin position="315"/>
        <end position="333"/>
    </location>
</feature>
<evidence type="ECO:0000313" key="6">
    <source>
        <dbReference type="EMBL" id="MBK9719743.1"/>
    </source>
</evidence>
<dbReference type="PANTHER" id="PTHR44943:SF8">
    <property type="entry name" value="TPR REPEAT-CONTAINING PROTEIN MJ0263"/>
    <property type="match status" value="1"/>
</dbReference>
<feature type="transmembrane region" description="Helical" evidence="5">
    <location>
        <begin position="273"/>
        <end position="295"/>
    </location>
</feature>
<dbReference type="InterPro" id="IPR013105">
    <property type="entry name" value="TPR_2"/>
</dbReference>
<evidence type="ECO:0000256" key="4">
    <source>
        <dbReference type="SAM" id="Coils"/>
    </source>
</evidence>
<dbReference type="Gene3D" id="1.25.40.10">
    <property type="entry name" value="Tetratricopeptide repeat domain"/>
    <property type="match status" value="2"/>
</dbReference>
<feature type="repeat" description="TPR" evidence="3">
    <location>
        <begin position="37"/>
        <end position="70"/>
    </location>
</feature>
<dbReference type="SUPFAM" id="SSF48452">
    <property type="entry name" value="TPR-like"/>
    <property type="match status" value="2"/>
</dbReference>
<dbReference type="InterPro" id="IPR051685">
    <property type="entry name" value="Ycf3/AcsC/BcsC/TPR_MFPF"/>
</dbReference>
<protein>
    <submittedName>
        <fullName evidence="6">Tetratricopeptide repeat protein</fullName>
    </submittedName>
</protein>
<reference evidence="6 7" key="1">
    <citation type="submission" date="2020-10" db="EMBL/GenBank/DDBJ databases">
        <title>Connecting structure to function with the recovery of over 1000 high-quality activated sludge metagenome-assembled genomes encoding full-length rRNA genes using long-read sequencing.</title>
        <authorList>
            <person name="Singleton C.M."/>
            <person name="Petriglieri F."/>
            <person name="Kristensen J.M."/>
            <person name="Kirkegaard R.H."/>
            <person name="Michaelsen T.Y."/>
            <person name="Andersen M.H."/>
            <person name="Karst S.M."/>
            <person name="Dueholm M.S."/>
            <person name="Nielsen P.H."/>
            <person name="Albertsen M."/>
        </authorList>
    </citation>
    <scope>NUCLEOTIDE SEQUENCE [LARGE SCALE GENOMIC DNA]</scope>
    <source>
        <strain evidence="6">Ribe_18-Q3-R11-54_BAT3C.373</strain>
    </source>
</reference>
<comment type="caution">
    <text evidence="6">The sequence shown here is derived from an EMBL/GenBank/DDBJ whole genome shotgun (WGS) entry which is preliminary data.</text>
</comment>
<feature type="transmembrane region" description="Helical" evidence="5">
    <location>
        <begin position="365"/>
        <end position="387"/>
    </location>
</feature>
<dbReference type="Pfam" id="PF07719">
    <property type="entry name" value="TPR_2"/>
    <property type="match status" value="1"/>
</dbReference>
<dbReference type="AlphaFoldDB" id="A0A9D7XJK0"/>
<dbReference type="InterPro" id="IPR011990">
    <property type="entry name" value="TPR-like_helical_dom_sf"/>
</dbReference>
<dbReference type="Pfam" id="PF14559">
    <property type="entry name" value="TPR_19"/>
    <property type="match status" value="1"/>
</dbReference>
<name>A0A9D7XJK0_9BACT</name>
<evidence type="ECO:0000256" key="1">
    <source>
        <dbReference type="ARBA" id="ARBA00022737"/>
    </source>
</evidence>
<keyword evidence="4" id="KW-0175">Coiled coil</keyword>
<keyword evidence="2 3" id="KW-0802">TPR repeat</keyword>
<dbReference type="SMART" id="SM00028">
    <property type="entry name" value="TPR"/>
    <property type="match status" value="5"/>
</dbReference>
<dbReference type="InterPro" id="IPR019734">
    <property type="entry name" value="TPR_rpt"/>
</dbReference>
<feature type="transmembrane region" description="Helical" evidence="5">
    <location>
        <begin position="232"/>
        <end position="253"/>
    </location>
</feature>
<feature type="repeat" description="TPR" evidence="3">
    <location>
        <begin position="105"/>
        <end position="138"/>
    </location>
</feature>
<organism evidence="6 7">
    <name type="scientific">Candidatus Defluviibacterium haderslevense</name>
    <dbReference type="NCBI Taxonomy" id="2981993"/>
    <lineage>
        <taxon>Bacteria</taxon>
        <taxon>Pseudomonadati</taxon>
        <taxon>Bacteroidota</taxon>
        <taxon>Saprospiria</taxon>
        <taxon>Saprospirales</taxon>
        <taxon>Saprospiraceae</taxon>
        <taxon>Candidatus Defluviibacterium</taxon>
    </lineage>
</organism>
<dbReference type="PROSITE" id="PS50005">
    <property type="entry name" value="TPR"/>
    <property type="match status" value="4"/>
</dbReference>
<keyword evidence="5" id="KW-0472">Membrane</keyword>
<dbReference type="Pfam" id="PF13432">
    <property type="entry name" value="TPR_16"/>
    <property type="match status" value="1"/>
</dbReference>
<feature type="repeat" description="TPR" evidence="3">
    <location>
        <begin position="173"/>
        <end position="206"/>
    </location>
</feature>
<sequence length="418" mass="47411">MTEDHRLSKVEILIQQKKFVEAEKILSDLLTADSNNIYILTLLAEVNLQQDKFDKASNIIDNAIGLSPDNAYLFYIKSRIAIQQDSLSEAEKNISQAIELDPNEADYFALLANIKLSRKQFEEALESADQALEIDAENLLALNTRSTALNKLNRSEESFATIEGALREDPNNAFTHTNYGWGLLEKGDHKKALEHFKEALTNDPTFNYAQMGMLEALKATNPVYRLFLKYSFWMSNLTAKYQWGVIIGFYFGFKILKTIARHNENLQPYLMPLIGALALIAFSTWVIAPISNLFLRFNKYGQLLLNEKEKMSSNFVAISFGAFLIGIILYFVLQDEKMLTIAGFGFAMMLPFGTMFSPSKNKYGLLIYTIALAVVGLIAIIMTIASSEMDNPMWLVFIFGFVAFQWVANYMVIKEDNR</sequence>
<dbReference type="PANTHER" id="PTHR44943">
    <property type="entry name" value="CELLULOSE SYNTHASE OPERON PROTEIN C"/>
    <property type="match status" value="1"/>
</dbReference>
<keyword evidence="1" id="KW-0677">Repeat</keyword>
<feature type="coiled-coil region" evidence="4">
    <location>
        <begin position="80"/>
        <end position="131"/>
    </location>
</feature>
<feature type="transmembrane region" description="Helical" evidence="5">
    <location>
        <begin position="339"/>
        <end position="358"/>
    </location>
</feature>
<keyword evidence="5" id="KW-1133">Transmembrane helix</keyword>
<dbReference type="EMBL" id="JADKFW010000021">
    <property type="protein sequence ID" value="MBK9719743.1"/>
    <property type="molecule type" value="Genomic_DNA"/>
</dbReference>
<evidence type="ECO:0000256" key="2">
    <source>
        <dbReference type="ARBA" id="ARBA00022803"/>
    </source>
</evidence>
<keyword evidence="5" id="KW-0812">Transmembrane</keyword>
<proteinExistence type="predicted"/>
<feature type="repeat" description="TPR" evidence="3">
    <location>
        <begin position="71"/>
        <end position="104"/>
    </location>
</feature>